<feature type="transmembrane region" description="Helical" evidence="2">
    <location>
        <begin position="226"/>
        <end position="247"/>
    </location>
</feature>
<dbReference type="PANTHER" id="PTHR42024">
    <property type="entry name" value="AMINO ACID PERMEASE_ SLC12A DOMAIN-CONTAINING PROTEIN"/>
    <property type="match status" value="1"/>
</dbReference>
<keyword evidence="2" id="KW-0472">Membrane</keyword>
<feature type="transmembrane region" description="Helical" evidence="2">
    <location>
        <begin position="333"/>
        <end position="359"/>
    </location>
</feature>
<dbReference type="Proteomes" id="UP000503462">
    <property type="component" value="Chromosome 3"/>
</dbReference>
<reference evidence="3 4" key="1">
    <citation type="journal article" date="2016" name="Sci. Rep.">
        <title>Peltaster fructicola genome reveals evolution from an invasive phytopathogen to an ectophytic parasite.</title>
        <authorList>
            <person name="Xu C."/>
            <person name="Chen H."/>
            <person name="Gleason M.L."/>
            <person name="Xu J.R."/>
            <person name="Liu H."/>
            <person name="Zhang R."/>
            <person name="Sun G."/>
        </authorList>
    </citation>
    <scope>NUCLEOTIDE SEQUENCE [LARGE SCALE GENOMIC DNA]</scope>
    <source>
        <strain evidence="3 4">LNHT1506</strain>
    </source>
</reference>
<dbReference type="PANTHER" id="PTHR42024:SF1">
    <property type="entry name" value="AMINO ACID PERMEASE_ SLC12A DOMAIN-CONTAINING PROTEIN"/>
    <property type="match status" value="1"/>
</dbReference>
<feature type="compositionally biased region" description="Basic and acidic residues" evidence="1">
    <location>
        <begin position="22"/>
        <end position="40"/>
    </location>
</feature>
<keyword evidence="2" id="KW-1133">Transmembrane helix</keyword>
<accession>A0A6H0XX27</accession>
<dbReference type="OrthoDB" id="4838853at2759"/>
<organism evidence="3 4">
    <name type="scientific">Peltaster fructicola</name>
    <dbReference type="NCBI Taxonomy" id="286661"/>
    <lineage>
        <taxon>Eukaryota</taxon>
        <taxon>Fungi</taxon>
        <taxon>Dikarya</taxon>
        <taxon>Ascomycota</taxon>
        <taxon>Pezizomycotina</taxon>
        <taxon>Dothideomycetes</taxon>
        <taxon>Dothideomycetes incertae sedis</taxon>
        <taxon>Peltaster</taxon>
    </lineage>
</organism>
<keyword evidence="2" id="KW-0812">Transmembrane</keyword>
<feature type="transmembrane region" description="Helical" evidence="2">
    <location>
        <begin position="201"/>
        <end position="220"/>
    </location>
</feature>
<protein>
    <submittedName>
        <fullName evidence="3">Uncharacterized protein</fullName>
    </submittedName>
</protein>
<dbReference type="EMBL" id="CP051141">
    <property type="protein sequence ID" value="QIW99283.1"/>
    <property type="molecule type" value="Genomic_DNA"/>
</dbReference>
<keyword evidence="4" id="KW-1185">Reference proteome</keyword>
<evidence type="ECO:0000313" key="4">
    <source>
        <dbReference type="Proteomes" id="UP000503462"/>
    </source>
</evidence>
<feature type="transmembrane region" description="Helical" evidence="2">
    <location>
        <begin position="99"/>
        <end position="121"/>
    </location>
</feature>
<dbReference type="AlphaFoldDB" id="A0A6H0XX27"/>
<evidence type="ECO:0000256" key="1">
    <source>
        <dbReference type="SAM" id="MobiDB-lite"/>
    </source>
</evidence>
<feature type="compositionally biased region" description="Basic and acidic residues" evidence="1">
    <location>
        <begin position="1"/>
        <end position="10"/>
    </location>
</feature>
<feature type="transmembrane region" description="Helical" evidence="2">
    <location>
        <begin position="155"/>
        <end position="180"/>
    </location>
</feature>
<proteinExistence type="predicted"/>
<evidence type="ECO:0000256" key="2">
    <source>
        <dbReference type="SAM" id="Phobius"/>
    </source>
</evidence>
<sequence>MTAIDEKHYEAQLSGAVPSEQQEIREPEEKEFNTDPKDFTDTDTSDDSRIASGQDAVEKEMQAQGNDNAKAERPQRPALMRHYTKLANKEAHPWQHWGITLGLPMIVLFDIIVPIIIYYSWYNSQQASWANQCQSYWSSSQPCPVEQPPEFNSKILGSAVASFGIGELWILLARVYRLFVQREQCAPLLSRNRWELDATSWVYLVAMICALIPFVVGGALEIPHLYLYGPAFLFSFLGVLMLVTTFIPFKTPVGINSTPRGQWLRPFIFFAAEDFIAVDGLQDREFRVKFIARYDDSASFRRFFFNLTLLWEFGVLVYLGCVSAVIWTLPFHIAFGLSLGVLFAFIATFAGITYVWVLIEMKRERLAYEREGLV</sequence>
<evidence type="ECO:0000313" key="3">
    <source>
        <dbReference type="EMBL" id="QIW99283.1"/>
    </source>
</evidence>
<feature type="region of interest" description="Disordered" evidence="1">
    <location>
        <begin position="1"/>
        <end position="54"/>
    </location>
</feature>
<name>A0A6H0XX27_9PEZI</name>
<gene>
    <name evidence="3" type="ORF">AMS68_004801</name>
</gene>
<feature type="transmembrane region" description="Helical" evidence="2">
    <location>
        <begin position="303"/>
        <end position="327"/>
    </location>
</feature>